<organism evidence="1 2">
    <name type="scientific">Desulfosarcina ovata subsp. sediminis</name>
    <dbReference type="NCBI Taxonomy" id="885957"/>
    <lineage>
        <taxon>Bacteria</taxon>
        <taxon>Pseudomonadati</taxon>
        <taxon>Thermodesulfobacteriota</taxon>
        <taxon>Desulfobacteria</taxon>
        <taxon>Desulfobacterales</taxon>
        <taxon>Desulfosarcinaceae</taxon>
        <taxon>Desulfosarcina</taxon>
    </lineage>
</organism>
<reference evidence="1 2" key="1">
    <citation type="submission" date="2019-11" db="EMBL/GenBank/DDBJ databases">
        <title>Comparative genomics of hydrocarbon-degrading Desulfosarcina strains.</title>
        <authorList>
            <person name="Watanabe M."/>
            <person name="Kojima H."/>
            <person name="Fukui M."/>
        </authorList>
    </citation>
    <scope>NUCLEOTIDE SEQUENCE [LARGE SCALE GENOMIC DNA]</scope>
    <source>
        <strain evidence="1 2">28bB2T</strain>
    </source>
</reference>
<gene>
    <name evidence="1" type="ORF">DSCO28_64880</name>
</gene>
<accession>A0A5K8A083</accession>
<sequence>MATDNGKFSASESLRKTRTFGKVRCHNPSCMGRLEPEPGSEQISCPTCGMTYRLFWVTPELPRIRGPVWEVNRKLAEETLAKKLESSKDASK</sequence>
<proteinExistence type="predicted"/>
<dbReference type="KEGG" id="dov:DSCO28_64880"/>
<evidence type="ECO:0000313" key="1">
    <source>
        <dbReference type="EMBL" id="BBO85922.1"/>
    </source>
</evidence>
<dbReference type="Proteomes" id="UP000425960">
    <property type="component" value="Chromosome"/>
</dbReference>
<name>A0A5K8A083_9BACT</name>
<protein>
    <submittedName>
        <fullName evidence="1">Uncharacterized protein</fullName>
    </submittedName>
</protein>
<dbReference type="AlphaFoldDB" id="A0A5K8A083"/>
<evidence type="ECO:0000313" key="2">
    <source>
        <dbReference type="Proteomes" id="UP000425960"/>
    </source>
</evidence>
<dbReference type="RefSeq" id="WP_155313591.1">
    <property type="nucleotide sequence ID" value="NZ_AP021876.1"/>
</dbReference>
<dbReference type="EMBL" id="AP021876">
    <property type="protein sequence ID" value="BBO85922.1"/>
    <property type="molecule type" value="Genomic_DNA"/>
</dbReference>